<dbReference type="CDD" id="cd10747">
    <property type="entry name" value="DnaJ_C"/>
    <property type="match status" value="1"/>
</dbReference>
<dbReference type="PANTHER" id="PTHR43888">
    <property type="entry name" value="DNAJ-LIKE-2, ISOFORM A-RELATED"/>
    <property type="match status" value="1"/>
</dbReference>
<dbReference type="Pfam" id="PF00226">
    <property type="entry name" value="DnaJ"/>
    <property type="match status" value="1"/>
</dbReference>
<dbReference type="FunFam" id="2.10.230.10:FF:000001">
    <property type="entry name" value="DnaJ subfamily A member 2"/>
    <property type="match status" value="1"/>
</dbReference>
<evidence type="ECO:0000256" key="4">
    <source>
        <dbReference type="ARBA" id="ARBA00022833"/>
    </source>
</evidence>
<dbReference type="Pfam" id="PF00684">
    <property type="entry name" value="DnaJ_CXXCXGXG"/>
    <property type="match status" value="1"/>
</dbReference>
<organism evidence="9 10">
    <name type="scientific">Rotaria magnacalcarata</name>
    <dbReference type="NCBI Taxonomy" id="392030"/>
    <lineage>
        <taxon>Eukaryota</taxon>
        <taxon>Metazoa</taxon>
        <taxon>Spiralia</taxon>
        <taxon>Gnathifera</taxon>
        <taxon>Rotifera</taxon>
        <taxon>Eurotatoria</taxon>
        <taxon>Bdelloidea</taxon>
        <taxon>Philodinida</taxon>
        <taxon>Philodinidae</taxon>
        <taxon>Rotaria</taxon>
    </lineage>
</organism>
<feature type="compositionally biased region" description="Basic and acidic residues" evidence="6">
    <location>
        <begin position="382"/>
        <end position="393"/>
    </location>
</feature>
<evidence type="ECO:0000256" key="3">
    <source>
        <dbReference type="ARBA" id="ARBA00022771"/>
    </source>
</evidence>
<dbReference type="PRINTS" id="PR00625">
    <property type="entry name" value="JDOMAIN"/>
</dbReference>
<dbReference type="InterPro" id="IPR044713">
    <property type="entry name" value="DNJA1/2-like"/>
</dbReference>
<keyword evidence="4 5" id="KW-0862">Zinc</keyword>
<name>A0A815BKB6_9BILA</name>
<dbReference type="GO" id="GO:0006457">
    <property type="term" value="P:protein folding"/>
    <property type="evidence" value="ECO:0007669"/>
    <property type="project" value="InterPro"/>
</dbReference>
<feature type="region of interest" description="Disordered" evidence="6">
    <location>
        <begin position="382"/>
        <end position="407"/>
    </location>
</feature>
<dbReference type="InterPro" id="IPR036869">
    <property type="entry name" value="J_dom_sf"/>
</dbReference>
<dbReference type="SUPFAM" id="SSF46565">
    <property type="entry name" value="Chaperone J-domain"/>
    <property type="match status" value="1"/>
</dbReference>
<keyword evidence="3 5" id="KW-0863">Zinc-finger</keyword>
<evidence type="ECO:0000313" key="10">
    <source>
        <dbReference type="Proteomes" id="UP000663855"/>
    </source>
</evidence>
<dbReference type="InterPro" id="IPR001623">
    <property type="entry name" value="DnaJ_domain"/>
</dbReference>
<dbReference type="Gene3D" id="2.60.260.20">
    <property type="entry name" value="Urease metallochaperone UreE, N-terminal domain"/>
    <property type="match status" value="2"/>
</dbReference>
<dbReference type="GO" id="GO:0030544">
    <property type="term" value="F:Hsp70 protein binding"/>
    <property type="evidence" value="ECO:0007669"/>
    <property type="project" value="InterPro"/>
</dbReference>
<evidence type="ECO:0000259" key="8">
    <source>
        <dbReference type="PROSITE" id="PS51188"/>
    </source>
</evidence>
<evidence type="ECO:0000256" key="2">
    <source>
        <dbReference type="ARBA" id="ARBA00022737"/>
    </source>
</evidence>
<dbReference type="CDD" id="cd10719">
    <property type="entry name" value="DnaJ_zf"/>
    <property type="match status" value="1"/>
</dbReference>
<sequence>MVFDTILYDLLEVKPNATQKDISKAVRIKSLEHHPDRGGSHEMMQKINAARQILTDPDKRELYDRIGWEQMQSHIDDSAFPIPRFAENRKLLDKASDQFLDEYACLFSIFDIFKQKNESYIKHSLKVSLEELYSGATRTVSIDRDIVCVECNGTGCHDRVSYVCNNCEGTGLETLTHQMGPVIQHIRCTCSLCNGDGQIIHPENRCKTCDGKKLCQQKKELDVHIAHGSQHSETIKFIGEGNQTPNGETGTVYVILEQEPHATFARKDDDLIMNMEINLTESLCGFQRTITLLDGHNILINHPRGKPIVPDSYRCLKGYGMPNRHTHTNGDVIIHFNVKFPEENFIQTENQLKQLEEILPPRMGMKLESAEHYEEVKMMDYDSFEENSHHGDPDVDGEPAGVQCTTQ</sequence>
<keyword evidence="1 5" id="KW-0479">Metal-binding</keyword>
<evidence type="ECO:0000256" key="1">
    <source>
        <dbReference type="ARBA" id="ARBA00022723"/>
    </source>
</evidence>
<dbReference type="InterPro" id="IPR002939">
    <property type="entry name" value="DnaJ_C"/>
</dbReference>
<dbReference type="FunFam" id="2.60.260.20:FF:000003">
    <property type="entry name" value="DnaJ subfamily A member 2"/>
    <property type="match status" value="1"/>
</dbReference>
<evidence type="ECO:0000256" key="5">
    <source>
        <dbReference type="PROSITE-ProRule" id="PRU00546"/>
    </source>
</evidence>
<dbReference type="Proteomes" id="UP000663855">
    <property type="component" value="Unassembled WGS sequence"/>
</dbReference>
<feature type="zinc finger region" description="CR-type" evidence="5">
    <location>
        <begin position="135"/>
        <end position="218"/>
    </location>
</feature>
<dbReference type="SUPFAM" id="SSF57938">
    <property type="entry name" value="DnaJ/Hsp40 cysteine-rich domain"/>
    <property type="match status" value="1"/>
</dbReference>
<dbReference type="CDD" id="cd06257">
    <property type="entry name" value="DnaJ"/>
    <property type="match status" value="1"/>
</dbReference>
<dbReference type="SUPFAM" id="SSF49493">
    <property type="entry name" value="HSP40/DnaJ peptide-binding domain"/>
    <property type="match status" value="2"/>
</dbReference>
<dbReference type="PROSITE" id="PS50076">
    <property type="entry name" value="DNAJ_2"/>
    <property type="match status" value="1"/>
</dbReference>
<dbReference type="InterPro" id="IPR008971">
    <property type="entry name" value="HSP40/DnaJ_pept-bd"/>
</dbReference>
<comment type="caution">
    <text evidence="9">The sequence shown here is derived from an EMBL/GenBank/DDBJ whole genome shotgun (WGS) entry which is preliminary data.</text>
</comment>
<protein>
    <submittedName>
        <fullName evidence="9">Uncharacterized protein</fullName>
    </submittedName>
</protein>
<dbReference type="GO" id="GO:0008270">
    <property type="term" value="F:zinc ion binding"/>
    <property type="evidence" value="ECO:0007669"/>
    <property type="project" value="UniProtKB-KW"/>
</dbReference>
<keyword evidence="2" id="KW-0677">Repeat</keyword>
<accession>A0A815BKB6</accession>
<feature type="domain" description="CR-type" evidence="8">
    <location>
        <begin position="135"/>
        <end position="218"/>
    </location>
</feature>
<feature type="domain" description="J" evidence="7">
    <location>
        <begin position="6"/>
        <end position="67"/>
    </location>
</feature>
<gene>
    <name evidence="9" type="ORF">CJN711_LOCUS15615</name>
</gene>
<dbReference type="AlphaFoldDB" id="A0A815BKB6"/>
<dbReference type="PROSITE" id="PS51188">
    <property type="entry name" value="ZF_CR"/>
    <property type="match status" value="1"/>
</dbReference>
<dbReference type="Pfam" id="PF01556">
    <property type="entry name" value="DnaJ_C"/>
    <property type="match status" value="1"/>
</dbReference>
<evidence type="ECO:0000313" key="9">
    <source>
        <dbReference type="EMBL" id="CAF1273863.1"/>
    </source>
</evidence>
<dbReference type="InterPro" id="IPR001305">
    <property type="entry name" value="HSP_DnaJ_Cys-rich_dom"/>
</dbReference>
<evidence type="ECO:0000259" key="7">
    <source>
        <dbReference type="PROSITE" id="PS50076"/>
    </source>
</evidence>
<dbReference type="EMBL" id="CAJNOV010007230">
    <property type="protein sequence ID" value="CAF1273863.1"/>
    <property type="molecule type" value="Genomic_DNA"/>
</dbReference>
<evidence type="ECO:0000256" key="6">
    <source>
        <dbReference type="SAM" id="MobiDB-lite"/>
    </source>
</evidence>
<dbReference type="GO" id="GO:0051082">
    <property type="term" value="F:unfolded protein binding"/>
    <property type="evidence" value="ECO:0007669"/>
    <property type="project" value="InterPro"/>
</dbReference>
<proteinExistence type="predicted"/>
<dbReference type="Gene3D" id="2.10.230.10">
    <property type="entry name" value="Heat shock protein DnaJ, cysteine-rich domain"/>
    <property type="match status" value="1"/>
</dbReference>
<dbReference type="SMART" id="SM00271">
    <property type="entry name" value="DnaJ"/>
    <property type="match status" value="1"/>
</dbReference>
<reference evidence="9" key="1">
    <citation type="submission" date="2021-02" db="EMBL/GenBank/DDBJ databases">
        <authorList>
            <person name="Nowell W R."/>
        </authorList>
    </citation>
    <scope>NUCLEOTIDE SEQUENCE</scope>
</reference>
<dbReference type="InterPro" id="IPR036410">
    <property type="entry name" value="HSP_DnaJ_Cys-rich_dom_sf"/>
</dbReference>
<dbReference type="Gene3D" id="1.10.287.110">
    <property type="entry name" value="DnaJ domain"/>
    <property type="match status" value="1"/>
</dbReference>